<reference evidence="2 3" key="1">
    <citation type="journal article" date="2012" name="Eukaryot. Cell">
        <title>Genome sequence of the Trichosporon asahii environmental strain CBS 8904.</title>
        <authorList>
            <person name="Yang R.Y."/>
            <person name="Li H.T."/>
            <person name="Zhu H."/>
            <person name="Zhou G.P."/>
            <person name="Wang M."/>
            <person name="Wang L."/>
        </authorList>
    </citation>
    <scope>NUCLEOTIDE SEQUENCE [LARGE SCALE GENOMIC DNA]</scope>
    <source>
        <strain evidence="2 3">CBS 8904</strain>
    </source>
</reference>
<evidence type="ECO:0000256" key="1">
    <source>
        <dbReference type="SAM" id="MobiDB-lite"/>
    </source>
</evidence>
<feature type="compositionally biased region" description="Basic and acidic residues" evidence="1">
    <location>
        <begin position="383"/>
        <end position="398"/>
    </location>
</feature>
<feature type="compositionally biased region" description="Acidic residues" evidence="1">
    <location>
        <begin position="82"/>
        <end position="94"/>
    </location>
</feature>
<protein>
    <submittedName>
        <fullName evidence="2">Uncharacterized protein</fullName>
    </submittedName>
</protein>
<name>K1WFY0_TRIAC</name>
<dbReference type="Proteomes" id="UP000006757">
    <property type="component" value="Unassembled WGS sequence"/>
</dbReference>
<accession>K1WFY0</accession>
<evidence type="ECO:0000313" key="3">
    <source>
        <dbReference type="Proteomes" id="UP000006757"/>
    </source>
</evidence>
<dbReference type="EMBL" id="AMBO01000341">
    <property type="protein sequence ID" value="EKD00464.1"/>
    <property type="molecule type" value="Genomic_DNA"/>
</dbReference>
<comment type="caution">
    <text evidence="2">The sequence shown here is derived from an EMBL/GenBank/DDBJ whole genome shotgun (WGS) entry which is preliminary data.</text>
</comment>
<organism evidence="2 3">
    <name type="scientific">Trichosporon asahii var. asahii (strain CBS 8904)</name>
    <name type="common">Yeast</name>
    <dbReference type="NCBI Taxonomy" id="1220162"/>
    <lineage>
        <taxon>Eukaryota</taxon>
        <taxon>Fungi</taxon>
        <taxon>Dikarya</taxon>
        <taxon>Basidiomycota</taxon>
        <taxon>Agaricomycotina</taxon>
        <taxon>Tremellomycetes</taxon>
        <taxon>Trichosporonales</taxon>
        <taxon>Trichosporonaceae</taxon>
        <taxon>Trichosporon</taxon>
    </lineage>
</organism>
<feature type="region of interest" description="Disordered" evidence="1">
    <location>
        <begin position="332"/>
        <end position="483"/>
    </location>
</feature>
<feature type="compositionally biased region" description="Basic and acidic residues" evidence="1">
    <location>
        <begin position="192"/>
        <end position="210"/>
    </location>
</feature>
<proteinExistence type="predicted"/>
<feature type="compositionally biased region" description="Basic and acidic residues" evidence="1">
    <location>
        <begin position="456"/>
        <end position="467"/>
    </location>
</feature>
<feature type="region of interest" description="Disordered" evidence="1">
    <location>
        <begin position="82"/>
        <end position="128"/>
    </location>
</feature>
<gene>
    <name evidence="2" type="ORF">A1Q2_05301</name>
</gene>
<dbReference type="HOGENOM" id="CLU_552294_0_0_1"/>
<evidence type="ECO:0000313" key="2">
    <source>
        <dbReference type="EMBL" id="EKD00464.1"/>
    </source>
</evidence>
<feature type="region of interest" description="Disordered" evidence="1">
    <location>
        <begin position="168"/>
        <end position="320"/>
    </location>
</feature>
<sequence length="494" mass="54820">MTPTTLRVPDILLDELHAYHPGVFVFAEKGFPFPLLRDEAEAAITLVNEVSNDPRFSIDARDQAMIFLRKALNNMEIIFGESDSEDEDDDDDEASFFSGNDDGEVNHQEEETEGAGEESGSHSEKDRISTLEREIEDLRERVDELEDFRQRMNDLSDSLARIAAIPSMTPPASQAPDLAPESGTESPVDAADISRESADTVPSFEKHSPDAPDAIDAANAPGTPEARPVSVLLPRQTGSIPTVSKRGGSRSSSDSGQSKVTKVRPRRRQQDTHRSHRSYPSRRSQLAQLSHRSKLSETSSADIGSVLAQPPSRDRSVSEKFIARLNEEAARRGLFRNHGVFDSRSPSPDSSRRNQLPIRSQRLARTKLDMSSVRSQLSPMKETPSESPKEAKWERKSESTQAKLDPKTSGAVSFPPGTIPEDTCTSWECEHNPPPAAAASAPTSTRQRVLSWKARWTRERGDARWARPESPPGSHSRDKRTRALVAKLERLTRY</sequence>
<feature type="compositionally biased region" description="Basic and acidic residues" evidence="1">
    <location>
        <begin position="119"/>
        <end position="128"/>
    </location>
</feature>
<dbReference type="AlphaFoldDB" id="K1WFY0"/>
<feature type="compositionally biased region" description="Low complexity" evidence="1">
    <location>
        <begin position="244"/>
        <end position="259"/>
    </location>
</feature>
<keyword evidence="3" id="KW-1185">Reference proteome</keyword>
<feature type="compositionally biased region" description="Low complexity" evidence="1">
    <location>
        <begin position="211"/>
        <end position="221"/>
    </location>
</feature>
<dbReference type="InParanoid" id="K1WFY0"/>
<feature type="compositionally biased region" description="Polar residues" evidence="1">
    <location>
        <begin position="285"/>
        <end position="302"/>
    </location>
</feature>